<dbReference type="Proteomes" id="UP000198510">
    <property type="component" value="Unassembled WGS sequence"/>
</dbReference>
<comment type="similarity">
    <text evidence="1">Belongs to the short-chain dehydrogenases/reductases (SDR) family.</text>
</comment>
<dbReference type="InterPro" id="IPR002347">
    <property type="entry name" value="SDR_fam"/>
</dbReference>
<dbReference type="CDD" id="cd05344">
    <property type="entry name" value="BKR_like_SDR_like"/>
    <property type="match status" value="1"/>
</dbReference>
<accession>A0A1G9E3N2</accession>
<evidence type="ECO:0000256" key="1">
    <source>
        <dbReference type="ARBA" id="ARBA00006484"/>
    </source>
</evidence>
<dbReference type="STRING" id="1075417.SAMN05421823_103339"/>
<sequence length="262" mass="28559">MELKLNDKRAVVCGSTQGIGRAVAQELAALGCSVTLVARDEEKLQAVRRELPARDTQRHDYVVADFSHPDELREKMDVYLERLRHVHILVNNTGGPPGGPLTEADASTFRKAFNQHLICNQTLVQCLLPLMKESGYGRIINIISTSVKQPIPGLGVSNTIRAAVANWAKTLSQELGPFGITVNNVLPGSTDTERLRSLIEQWAERDGLTPDEMAEKMQREIPVRRFATPAEVAAAVTFLATPAAAFINGINLPVDGGRTSSL</sequence>
<dbReference type="AlphaFoldDB" id="A0A1G9E3N2"/>
<dbReference type="SUPFAM" id="SSF51735">
    <property type="entry name" value="NAD(P)-binding Rossmann-fold domains"/>
    <property type="match status" value="1"/>
</dbReference>
<dbReference type="Pfam" id="PF13561">
    <property type="entry name" value="adh_short_C2"/>
    <property type="match status" value="1"/>
</dbReference>
<gene>
    <name evidence="2" type="ORF">SAMN05421823_103339</name>
</gene>
<name>A0A1G9E3N2_9BACT</name>
<dbReference type="PRINTS" id="PR00081">
    <property type="entry name" value="GDHRDH"/>
</dbReference>
<protein>
    <submittedName>
        <fullName evidence="2">3-oxoacyl-[acyl-carrier protein] reductase</fullName>
    </submittedName>
</protein>
<evidence type="ECO:0000313" key="2">
    <source>
        <dbReference type="EMBL" id="SDK70710.1"/>
    </source>
</evidence>
<proteinExistence type="inferred from homology"/>
<evidence type="ECO:0000313" key="3">
    <source>
        <dbReference type="Proteomes" id="UP000198510"/>
    </source>
</evidence>
<organism evidence="2 3">
    <name type="scientific">Catalinimonas alkaloidigena</name>
    <dbReference type="NCBI Taxonomy" id="1075417"/>
    <lineage>
        <taxon>Bacteria</taxon>
        <taxon>Pseudomonadati</taxon>
        <taxon>Bacteroidota</taxon>
        <taxon>Cytophagia</taxon>
        <taxon>Cytophagales</taxon>
        <taxon>Catalimonadaceae</taxon>
        <taxon>Catalinimonas</taxon>
    </lineage>
</organism>
<keyword evidence="3" id="KW-1185">Reference proteome</keyword>
<dbReference type="OrthoDB" id="9804774at2"/>
<dbReference type="PANTHER" id="PTHR42879">
    <property type="entry name" value="3-OXOACYL-(ACYL-CARRIER-PROTEIN) REDUCTASE"/>
    <property type="match status" value="1"/>
</dbReference>
<dbReference type="EMBL" id="FNFO01000003">
    <property type="protein sequence ID" value="SDK70710.1"/>
    <property type="molecule type" value="Genomic_DNA"/>
</dbReference>
<dbReference type="Gene3D" id="3.40.50.720">
    <property type="entry name" value="NAD(P)-binding Rossmann-like Domain"/>
    <property type="match status" value="1"/>
</dbReference>
<dbReference type="RefSeq" id="WP_089681349.1">
    <property type="nucleotide sequence ID" value="NZ_FNFO01000003.1"/>
</dbReference>
<dbReference type="PANTHER" id="PTHR42879:SF6">
    <property type="entry name" value="NADPH-DEPENDENT REDUCTASE BACG"/>
    <property type="match status" value="1"/>
</dbReference>
<reference evidence="2 3" key="1">
    <citation type="submission" date="2016-10" db="EMBL/GenBank/DDBJ databases">
        <authorList>
            <person name="de Groot N.N."/>
        </authorList>
    </citation>
    <scope>NUCLEOTIDE SEQUENCE [LARGE SCALE GENOMIC DNA]</scope>
    <source>
        <strain evidence="2 3">DSM 25186</strain>
    </source>
</reference>
<dbReference type="InterPro" id="IPR050259">
    <property type="entry name" value="SDR"/>
</dbReference>
<dbReference type="InterPro" id="IPR036291">
    <property type="entry name" value="NAD(P)-bd_dom_sf"/>
</dbReference>